<comment type="caution">
    <text evidence="2">The sequence shown here is derived from an EMBL/GenBank/DDBJ whole genome shotgun (WGS) entry which is preliminary data.</text>
</comment>
<sequence length="219" mass="24316">MPEVRADGAQRLLTLQTRATLGMSSLPKNSYSTDTSNIYCEQLYLGVSRKFGEHCVVRGLKPPGGAPGKLPALQIPYWTLKALELNVVMGLCQQGPKCQDSLAISKGPPQDKLDFLNITQTEEDKKNLARLQDLVDKLQLKVKAYKRQAEEEEEQANTHMSRLRKVQHEMEEAQERADIVESQVNKLRAKSCDAGKLSSADWAESGHLFGASKFPGLCC</sequence>
<name>A0A315VUG8_GAMAF</name>
<keyword evidence="1" id="KW-0175">Coiled coil</keyword>
<keyword evidence="3" id="KW-1185">Reference proteome</keyword>
<dbReference type="EMBL" id="NHOQ01001156">
    <property type="protein sequence ID" value="PWA26500.1"/>
    <property type="molecule type" value="Genomic_DNA"/>
</dbReference>
<protein>
    <recommendedName>
        <fullName evidence="4">Myosin tail domain-containing protein</fullName>
    </recommendedName>
</protein>
<organism evidence="2 3">
    <name type="scientific">Gambusia affinis</name>
    <name type="common">Western mosquitofish</name>
    <name type="synonym">Heterandria affinis</name>
    <dbReference type="NCBI Taxonomy" id="33528"/>
    <lineage>
        <taxon>Eukaryota</taxon>
        <taxon>Metazoa</taxon>
        <taxon>Chordata</taxon>
        <taxon>Craniata</taxon>
        <taxon>Vertebrata</taxon>
        <taxon>Euteleostomi</taxon>
        <taxon>Actinopterygii</taxon>
        <taxon>Neopterygii</taxon>
        <taxon>Teleostei</taxon>
        <taxon>Neoteleostei</taxon>
        <taxon>Acanthomorphata</taxon>
        <taxon>Ovalentaria</taxon>
        <taxon>Atherinomorphae</taxon>
        <taxon>Cyprinodontiformes</taxon>
        <taxon>Poeciliidae</taxon>
        <taxon>Poeciliinae</taxon>
        <taxon>Gambusia</taxon>
    </lineage>
</organism>
<dbReference type="AlphaFoldDB" id="A0A315VUG8"/>
<evidence type="ECO:0000256" key="1">
    <source>
        <dbReference type="SAM" id="Coils"/>
    </source>
</evidence>
<feature type="coiled-coil region" evidence="1">
    <location>
        <begin position="121"/>
        <end position="190"/>
    </location>
</feature>
<accession>A0A315VUG8</accession>
<dbReference type="Proteomes" id="UP000250572">
    <property type="component" value="Unassembled WGS sequence"/>
</dbReference>
<gene>
    <name evidence="2" type="ORF">CCH79_00000981</name>
</gene>
<proteinExistence type="predicted"/>
<evidence type="ECO:0000313" key="3">
    <source>
        <dbReference type="Proteomes" id="UP000250572"/>
    </source>
</evidence>
<dbReference type="Gene3D" id="6.10.250.2420">
    <property type="match status" value="1"/>
</dbReference>
<dbReference type="STRING" id="33528.ENSGAFP00000013007"/>
<reference evidence="2 3" key="1">
    <citation type="journal article" date="2018" name="G3 (Bethesda)">
        <title>A High-Quality Reference Genome for the Invasive Mosquitofish Gambusia affinis Using a Chicago Library.</title>
        <authorList>
            <person name="Hoffberg S.L."/>
            <person name="Troendle N.J."/>
            <person name="Glenn T.C."/>
            <person name="Mahmud O."/>
            <person name="Louha S."/>
            <person name="Chalopin D."/>
            <person name="Bennetzen J.L."/>
            <person name="Mauricio R."/>
        </authorList>
    </citation>
    <scope>NUCLEOTIDE SEQUENCE [LARGE SCALE GENOMIC DNA]</scope>
    <source>
        <strain evidence="2">NE01/NJP1002.9</strain>
        <tissue evidence="2">Muscle</tissue>
    </source>
</reference>
<evidence type="ECO:0008006" key="4">
    <source>
        <dbReference type="Google" id="ProtNLM"/>
    </source>
</evidence>
<evidence type="ECO:0000313" key="2">
    <source>
        <dbReference type="EMBL" id="PWA26500.1"/>
    </source>
</evidence>